<evidence type="ECO:0000256" key="14">
    <source>
        <dbReference type="RuleBase" id="RU004326"/>
    </source>
</evidence>
<dbReference type="PANTHER" id="PTHR45745:SF1">
    <property type="entry name" value="PHOSPHOGLUCOMUTASE 2B-RELATED"/>
    <property type="match status" value="1"/>
</dbReference>
<dbReference type="InterPro" id="IPR005843">
    <property type="entry name" value="A-D-PHexomutase_C"/>
</dbReference>
<evidence type="ECO:0000256" key="13">
    <source>
        <dbReference type="ARBA" id="ARBA00041467"/>
    </source>
</evidence>
<dbReference type="Pfam" id="PF02880">
    <property type="entry name" value="PGM_PMM_III"/>
    <property type="match status" value="1"/>
</dbReference>
<evidence type="ECO:0000256" key="12">
    <source>
        <dbReference type="ARBA" id="ARBA00041398"/>
    </source>
</evidence>
<evidence type="ECO:0000256" key="5">
    <source>
        <dbReference type="ARBA" id="ARBA00010231"/>
    </source>
</evidence>
<keyword evidence="9 14" id="KW-0460">Magnesium</keyword>
<dbReference type="GO" id="GO:0006166">
    <property type="term" value="P:purine ribonucleoside salvage"/>
    <property type="evidence" value="ECO:0007669"/>
    <property type="project" value="TreeGrafter"/>
</dbReference>
<evidence type="ECO:0000259" key="18">
    <source>
        <dbReference type="Pfam" id="PF02880"/>
    </source>
</evidence>
<accession>A0A9D1Z839</accession>
<dbReference type="Pfam" id="PF02878">
    <property type="entry name" value="PGM_PMM_I"/>
    <property type="match status" value="1"/>
</dbReference>
<dbReference type="GO" id="GO:0005975">
    <property type="term" value="P:carbohydrate metabolic process"/>
    <property type="evidence" value="ECO:0007669"/>
    <property type="project" value="InterPro"/>
</dbReference>
<gene>
    <name evidence="19" type="ORF">H9728_02415</name>
</gene>
<dbReference type="InterPro" id="IPR005845">
    <property type="entry name" value="A-D-PHexomutase_a/b/a-II"/>
</dbReference>
<keyword evidence="8 14" id="KW-0479">Metal-binding</keyword>
<feature type="domain" description="Alpha-D-phosphohexomutase alpha/beta/alpha" evidence="16">
    <location>
        <begin position="2"/>
        <end position="132"/>
    </location>
</feature>
<keyword evidence="7" id="KW-0597">Phosphoprotein</keyword>
<dbReference type="PANTHER" id="PTHR45745">
    <property type="entry name" value="PHOSPHOMANNOMUTASE 45A"/>
    <property type="match status" value="1"/>
</dbReference>
<dbReference type="PRINTS" id="PR00509">
    <property type="entry name" value="PGMPMM"/>
</dbReference>
<comment type="pathway">
    <text evidence="4">Lipid metabolism.</text>
</comment>
<proteinExistence type="inferred from homology"/>
<dbReference type="GO" id="GO:0004614">
    <property type="term" value="F:phosphoglucomutase activity"/>
    <property type="evidence" value="ECO:0007669"/>
    <property type="project" value="UniProtKB-EC"/>
</dbReference>
<dbReference type="GO" id="GO:0008973">
    <property type="term" value="F:phosphopentomutase activity"/>
    <property type="evidence" value="ECO:0007669"/>
    <property type="project" value="TreeGrafter"/>
</dbReference>
<name>A0A9D1Z839_9FIRM</name>
<evidence type="ECO:0000256" key="11">
    <source>
        <dbReference type="ARBA" id="ARBA00039995"/>
    </source>
</evidence>
<comment type="similarity">
    <text evidence="5 14">Belongs to the phosphohexose mutase family.</text>
</comment>
<comment type="pathway">
    <text evidence="3">Glycolipid metabolism; diglucosyl-diacylglycerol biosynthesis.</text>
</comment>
<dbReference type="Gene3D" id="3.40.120.10">
    <property type="entry name" value="Alpha-D-Glucose-1,6-Bisphosphate, subunit A, domain 3"/>
    <property type="match status" value="3"/>
</dbReference>
<dbReference type="InterPro" id="IPR005841">
    <property type="entry name" value="Alpha-D-phosphohexomutase_SF"/>
</dbReference>
<evidence type="ECO:0000259" key="15">
    <source>
        <dbReference type="Pfam" id="PF00408"/>
    </source>
</evidence>
<dbReference type="Pfam" id="PF02879">
    <property type="entry name" value="PGM_PMM_II"/>
    <property type="match status" value="1"/>
</dbReference>
<evidence type="ECO:0000256" key="7">
    <source>
        <dbReference type="ARBA" id="ARBA00022553"/>
    </source>
</evidence>
<feature type="domain" description="Alpha-D-phosphohexomutase C-terminal" evidence="15">
    <location>
        <begin position="400"/>
        <end position="457"/>
    </location>
</feature>
<evidence type="ECO:0000256" key="6">
    <source>
        <dbReference type="ARBA" id="ARBA00012728"/>
    </source>
</evidence>
<dbReference type="SUPFAM" id="SSF53738">
    <property type="entry name" value="Phosphoglucomutase, first 3 domains"/>
    <property type="match status" value="3"/>
</dbReference>
<dbReference type="SUPFAM" id="SSF55957">
    <property type="entry name" value="Phosphoglucomutase, C-terminal domain"/>
    <property type="match status" value="1"/>
</dbReference>
<dbReference type="Pfam" id="PF00408">
    <property type="entry name" value="PGM_PMM_IV"/>
    <property type="match status" value="1"/>
</dbReference>
<reference evidence="19" key="1">
    <citation type="journal article" date="2021" name="PeerJ">
        <title>Extensive microbial diversity within the chicken gut microbiome revealed by metagenomics and culture.</title>
        <authorList>
            <person name="Gilroy R."/>
            <person name="Ravi A."/>
            <person name="Getino M."/>
            <person name="Pursley I."/>
            <person name="Horton D.L."/>
            <person name="Alikhan N.F."/>
            <person name="Baker D."/>
            <person name="Gharbi K."/>
            <person name="Hall N."/>
            <person name="Watson M."/>
            <person name="Adriaenssens E.M."/>
            <person name="Foster-Nyarko E."/>
            <person name="Jarju S."/>
            <person name="Secka A."/>
            <person name="Antonio M."/>
            <person name="Oren A."/>
            <person name="Chaudhuri R.R."/>
            <person name="La Ragione R."/>
            <person name="Hildebrand F."/>
            <person name="Pallen M.J."/>
        </authorList>
    </citation>
    <scope>NUCLEOTIDE SEQUENCE</scope>
    <source>
        <strain evidence="19">CHK199-9574</strain>
    </source>
</reference>
<evidence type="ECO:0000256" key="3">
    <source>
        <dbReference type="ARBA" id="ARBA00005164"/>
    </source>
</evidence>
<dbReference type="AlphaFoldDB" id="A0A9D1Z839"/>
<evidence type="ECO:0000256" key="8">
    <source>
        <dbReference type="ARBA" id="ARBA00022723"/>
    </source>
</evidence>
<sequence length="480" mass="52438">MIQFGTGGFRGVIGDDFTRGNVQTIAQALCNMIGQDGSDKPVVIGYDRRFMSDFYAAWMAEVFAGNGVKVFLYTHAMPSPGVMCATRDLGLDYGVMITASHNPFKFNGVKVFAKGGCDADVALTDRIERECAGVKKIASMPLSDAKGAGLVADYSNIDAYVENICSFISPKIRDNHAKILFDNLYGAGIVGLSRLAEKFRIEKFDVLHPEHDAFFGFELPNPTEAMLEPLKAKVAAGGYDYAIGTDSDGDRLGIISDTCEYVNNNDILAALYYYLVKYRGEKGDVVKNCATSVLVDKVAEKLGFSCHEVDVGFKNISAKMRETDALIGGESSGGLTCRGYIEGKDSAFSASLFMEMQIVMDKPVSEIVREVHEFADYHYASVERAIPLRGEKAATAFLAAEMPDLGREIVRFDHFNRNFKYYLSDGCWALLRLSGTEPMLRLFAEAESGEEALRIADCLTAFVNAGGNAHGNERKGRSAV</sequence>
<dbReference type="InterPro" id="IPR005846">
    <property type="entry name" value="A-D-PHexomutase_a/b/a-III"/>
</dbReference>
<feature type="domain" description="Alpha-D-phosphohexomutase alpha/beta/alpha" evidence="18">
    <location>
        <begin position="264"/>
        <end position="370"/>
    </location>
</feature>
<evidence type="ECO:0000313" key="20">
    <source>
        <dbReference type="Proteomes" id="UP000824135"/>
    </source>
</evidence>
<dbReference type="Gene3D" id="3.30.310.50">
    <property type="entry name" value="Alpha-D-phosphohexomutase, C-terminal domain"/>
    <property type="match status" value="1"/>
</dbReference>
<organism evidence="19 20">
    <name type="scientific">Candidatus Borkfalkia excrementavium</name>
    <dbReference type="NCBI Taxonomy" id="2838505"/>
    <lineage>
        <taxon>Bacteria</taxon>
        <taxon>Bacillati</taxon>
        <taxon>Bacillota</taxon>
        <taxon>Clostridia</taxon>
        <taxon>Christensenellales</taxon>
        <taxon>Christensenellaceae</taxon>
        <taxon>Candidatus Borkfalkia</taxon>
    </lineage>
</organism>
<reference evidence="19" key="2">
    <citation type="submission" date="2021-04" db="EMBL/GenBank/DDBJ databases">
        <authorList>
            <person name="Gilroy R."/>
        </authorList>
    </citation>
    <scope>NUCLEOTIDE SEQUENCE</scope>
    <source>
        <strain evidence="19">CHK199-9574</strain>
    </source>
</reference>
<evidence type="ECO:0000256" key="10">
    <source>
        <dbReference type="ARBA" id="ARBA00023235"/>
    </source>
</evidence>
<dbReference type="PROSITE" id="PS00710">
    <property type="entry name" value="PGM_PMM"/>
    <property type="match status" value="1"/>
</dbReference>
<dbReference type="InterPro" id="IPR005844">
    <property type="entry name" value="A-D-PHexomutase_a/b/a-I"/>
</dbReference>
<evidence type="ECO:0000256" key="4">
    <source>
        <dbReference type="ARBA" id="ARBA00005189"/>
    </source>
</evidence>
<evidence type="ECO:0000256" key="9">
    <source>
        <dbReference type="ARBA" id="ARBA00022842"/>
    </source>
</evidence>
<comment type="cofactor">
    <cofactor evidence="2">
        <name>Mg(2+)</name>
        <dbReference type="ChEBI" id="CHEBI:18420"/>
    </cofactor>
</comment>
<dbReference type="EMBL" id="DXCO01000019">
    <property type="protein sequence ID" value="HIY77875.1"/>
    <property type="molecule type" value="Genomic_DNA"/>
</dbReference>
<keyword evidence="10" id="KW-0413">Isomerase</keyword>
<dbReference type="GO" id="GO:0000287">
    <property type="term" value="F:magnesium ion binding"/>
    <property type="evidence" value="ECO:0007669"/>
    <property type="project" value="InterPro"/>
</dbReference>
<evidence type="ECO:0000259" key="17">
    <source>
        <dbReference type="Pfam" id="PF02879"/>
    </source>
</evidence>
<dbReference type="InterPro" id="IPR016066">
    <property type="entry name" value="A-D-PHexomutase_CS"/>
</dbReference>
<dbReference type="InterPro" id="IPR016055">
    <property type="entry name" value="A-D-PHexomutase_a/b/a-I/II/III"/>
</dbReference>
<protein>
    <recommendedName>
        <fullName evidence="11">Phosphoglucomutase</fullName>
        <ecNumber evidence="6">5.4.2.2</ecNumber>
    </recommendedName>
    <alternativeName>
        <fullName evidence="13">Alpha-phosphoglucomutase</fullName>
    </alternativeName>
    <alternativeName>
        <fullName evidence="12">Glucose phosphomutase</fullName>
    </alternativeName>
</protein>
<dbReference type="Proteomes" id="UP000824135">
    <property type="component" value="Unassembled WGS sequence"/>
</dbReference>
<comment type="caution">
    <text evidence="19">The sequence shown here is derived from an EMBL/GenBank/DDBJ whole genome shotgun (WGS) entry which is preliminary data.</text>
</comment>
<evidence type="ECO:0000256" key="1">
    <source>
        <dbReference type="ARBA" id="ARBA00000443"/>
    </source>
</evidence>
<evidence type="ECO:0000256" key="2">
    <source>
        <dbReference type="ARBA" id="ARBA00001946"/>
    </source>
</evidence>
<evidence type="ECO:0000313" key="19">
    <source>
        <dbReference type="EMBL" id="HIY77875.1"/>
    </source>
</evidence>
<feature type="domain" description="Alpha-D-phosphohexomutase alpha/beta/alpha" evidence="17">
    <location>
        <begin position="158"/>
        <end position="255"/>
    </location>
</feature>
<dbReference type="EC" id="5.4.2.2" evidence="6"/>
<evidence type="ECO:0000259" key="16">
    <source>
        <dbReference type="Pfam" id="PF02878"/>
    </source>
</evidence>
<dbReference type="InterPro" id="IPR036900">
    <property type="entry name" value="A-D-PHexomutase_C_sf"/>
</dbReference>
<comment type="catalytic activity">
    <reaction evidence="1">
        <text>alpha-D-glucose 1-phosphate = alpha-D-glucose 6-phosphate</text>
        <dbReference type="Rhea" id="RHEA:23536"/>
        <dbReference type="ChEBI" id="CHEBI:58225"/>
        <dbReference type="ChEBI" id="CHEBI:58601"/>
        <dbReference type="EC" id="5.4.2.2"/>
    </reaction>
</comment>